<dbReference type="PANTHER" id="PTHR35936:SF17">
    <property type="entry name" value="ARGININE-BINDING EXTRACELLULAR PROTEIN ARTP"/>
    <property type="match status" value="1"/>
</dbReference>
<evidence type="ECO:0000313" key="5">
    <source>
        <dbReference type="Proteomes" id="UP000589626"/>
    </source>
</evidence>
<dbReference type="Proteomes" id="UP000589626">
    <property type="component" value="Unassembled WGS sequence"/>
</dbReference>
<organism evidence="4 5">
    <name type="scientific">Nocardioides soli</name>
    <dbReference type="NCBI Taxonomy" id="1036020"/>
    <lineage>
        <taxon>Bacteria</taxon>
        <taxon>Bacillati</taxon>
        <taxon>Actinomycetota</taxon>
        <taxon>Actinomycetes</taxon>
        <taxon>Propionibacteriales</taxon>
        <taxon>Nocardioidaceae</taxon>
        <taxon>Nocardioides</taxon>
    </lineage>
</organism>
<evidence type="ECO:0000256" key="1">
    <source>
        <dbReference type="ARBA" id="ARBA00022729"/>
    </source>
</evidence>
<sequence length="294" mass="31616">MITNHRRLTGALLAAGLLATAVGCGSSDSTESEPDQSAIVKELRDQLPEAVTKSDTLKVATSIYPPVDFYESDGKTLTGFDYELMEEIASRLGVTIEWNVIDFANIIPGIQSGQYDFATDLNDTAEREEVVDFVTEFRDGTSILVPEGNPDGITDLDSLCGKTVVVTKGSTQVALVAEQNKTCSTPIKPMQLPDDPDAMLAMRNGRADAYLVNTLAGSYAVNTAGQQGFEILEGVYDEVFAGLVFPKKSTELRDAILSAMQALIDDGTYAEVMKDYGLENNMIDKSMVNAVGNG</sequence>
<dbReference type="PROSITE" id="PS51257">
    <property type="entry name" value="PROKAR_LIPOPROTEIN"/>
    <property type="match status" value="1"/>
</dbReference>
<dbReference type="InterPro" id="IPR001638">
    <property type="entry name" value="Solute-binding_3/MltF_N"/>
</dbReference>
<proteinExistence type="predicted"/>
<gene>
    <name evidence="4" type="ORF">FHU40_004392</name>
</gene>
<comment type="caution">
    <text evidence="4">The sequence shown here is derived from an EMBL/GenBank/DDBJ whole genome shotgun (WGS) entry which is preliminary data.</text>
</comment>
<evidence type="ECO:0000256" key="2">
    <source>
        <dbReference type="SAM" id="SignalP"/>
    </source>
</evidence>
<dbReference type="SUPFAM" id="SSF53850">
    <property type="entry name" value="Periplasmic binding protein-like II"/>
    <property type="match status" value="1"/>
</dbReference>
<accession>A0A7W4Z4B6</accession>
<dbReference type="Gene3D" id="3.40.190.10">
    <property type="entry name" value="Periplasmic binding protein-like II"/>
    <property type="match status" value="2"/>
</dbReference>
<dbReference type="Pfam" id="PF00497">
    <property type="entry name" value="SBP_bac_3"/>
    <property type="match status" value="1"/>
</dbReference>
<dbReference type="RefSeq" id="WP_183594432.1">
    <property type="nucleotide sequence ID" value="NZ_JACHWR010000003.1"/>
</dbReference>
<feature type="chain" id="PRO_5039036236" evidence="2">
    <location>
        <begin position="27"/>
        <end position="294"/>
    </location>
</feature>
<evidence type="ECO:0000313" key="4">
    <source>
        <dbReference type="EMBL" id="MBB3044555.1"/>
    </source>
</evidence>
<name>A0A7W4Z4B6_9ACTN</name>
<dbReference type="SMART" id="SM00062">
    <property type="entry name" value="PBPb"/>
    <property type="match status" value="1"/>
</dbReference>
<reference evidence="4 5" key="1">
    <citation type="submission" date="2020-08" db="EMBL/GenBank/DDBJ databases">
        <title>Sequencing the genomes of 1000 actinobacteria strains.</title>
        <authorList>
            <person name="Klenk H.-P."/>
        </authorList>
    </citation>
    <scope>NUCLEOTIDE SEQUENCE [LARGE SCALE GENOMIC DNA]</scope>
    <source>
        <strain evidence="4 5">DSM 105498</strain>
    </source>
</reference>
<evidence type="ECO:0000259" key="3">
    <source>
        <dbReference type="SMART" id="SM00062"/>
    </source>
</evidence>
<dbReference type="AlphaFoldDB" id="A0A7W4Z4B6"/>
<keyword evidence="1 2" id="KW-0732">Signal</keyword>
<feature type="signal peptide" evidence="2">
    <location>
        <begin position="1"/>
        <end position="26"/>
    </location>
</feature>
<protein>
    <submittedName>
        <fullName evidence="4">Polar amino acid transport system substrate-binding protein</fullName>
    </submittedName>
</protein>
<keyword evidence="5" id="KW-1185">Reference proteome</keyword>
<dbReference type="PANTHER" id="PTHR35936">
    <property type="entry name" value="MEMBRANE-BOUND LYTIC MUREIN TRANSGLYCOSYLASE F"/>
    <property type="match status" value="1"/>
</dbReference>
<dbReference type="EMBL" id="JACHWR010000003">
    <property type="protein sequence ID" value="MBB3044555.1"/>
    <property type="molecule type" value="Genomic_DNA"/>
</dbReference>
<dbReference type="CDD" id="cd01004">
    <property type="entry name" value="PBP2_MidA_like"/>
    <property type="match status" value="1"/>
</dbReference>
<feature type="domain" description="Solute-binding protein family 3/N-terminal" evidence="3">
    <location>
        <begin position="56"/>
        <end position="280"/>
    </location>
</feature>